<accession>A0A1R3GHI9</accession>
<sequence>MAKKIQIWWRYKYQPSSSFLEQAYLQNPSYLPPPPLSPPCAAVTELPPPSNEAQLVPKDSSQRPKPDSSASFSKPSLQNPRSSFNRNPNFPHRRMGPISDYGLLRWTAEVEWGTWESFLQPTRGCQIGQLAIKRRGIQELCCKASQ</sequence>
<name>A0A1R3GHI9_9ROSI</name>
<keyword evidence="3" id="KW-1185">Reference proteome</keyword>
<protein>
    <submittedName>
        <fullName evidence="2">Uncharacterized protein</fullName>
    </submittedName>
</protein>
<dbReference type="Proteomes" id="UP000187203">
    <property type="component" value="Unassembled WGS sequence"/>
</dbReference>
<dbReference type="EMBL" id="AWUE01022528">
    <property type="protein sequence ID" value="OMO57509.1"/>
    <property type="molecule type" value="Genomic_DNA"/>
</dbReference>
<evidence type="ECO:0000256" key="1">
    <source>
        <dbReference type="SAM" id="MobiDB-lite"/>
    </source>
</evidence>
<feature type="compositionally biased region" description="Polar residues" evidence="1">
    <location>
        <begin position="68"/>
        <end position="88"/>
    </location>
</feature>
<proteinExistence type="predicted"/>
<dbReference type="AlphaFoldDB" id="A0A1R3GHI9"/>
<organism evidence="2 3">
    <name type="scientific">Corchorus olitorius</name>
    <dbReference type="NCBI Taxonomy" id="93759"/>
    <lineage>
        <taxon>Eukaryota</taxon>
        <taxon>Viridiplantae</taxon>
        <taxon>Streptophyta</taxon>
        <taxon>Embryophyta</taxon>
        <taxon>Tracheophyta</taxon>
        <taxon>Spermatophyta</taxon>
        <taxon>Magnoliopsida</taxon>
        <taxon>eudicotyledons</taxon>
        <taxon>Gunneridae</taxon>
        <taxon>Pentapetalae</taxon>
        <taxon>rosids</taxon>
        <taxon>malvids</taxon>
        <taxon>Malvales</taxon>
        <taxon>Malvaceae</taxon>
        <taxon>Grewioideae</taxon>
        <taxon>Apeibeae</taxon>
        <taxon>Corchorus</taxon>
    </lineage>
</organism>
<reference evidence="3" key="1">
    <citation type="submission" date="2013-09" db="EMBL/GenBank/DDBJ databases">
        <title>Corchorus olitorius genome sequencing.</title>
        <authorList>
            <person name="Alam M."/>
            <person name="Haque M.S."/>
            <person name="Islam M.S."/>
            <person name="Emdad E.M."/>
            <person name="Islam M.M."/>
            <person name="Ahmed B."/>
            <person name="Halim A."/>
            <person name="Hossen Q.M.M."/>
            <person name="Hossain M.Z."/>
            <person name="Ahmed R."/>
            <person name="Khan M.M."/>
            <person name="Islam R."/>
            <person name="Rashid M.M."/>
            <person name="Khan S.A."/>
            <person name="Rahman M.S."/>
            <person name="Alam M."/>
            <person name="Yahiya A.S."/>
            <person name="Khan M.S."/>
            <person name="Azam M.S."/>
            <person name="Haque T."/>
            <person name="Lashkar M.Z.H."/>
            <person name="Akhand A.I."/>
            <person name="Morshed G."/>
            <person name="Roy S."/>
            <person name="Uddin K.S."/>
            <person name="Rabeya T."/>
            <person name="Hossain A.S."/>
            <person name="Chowdhury A."/>
            <person name="Snigdha A.R."/>
            <person name="Mortoza M.S."/>
            <person name="Matin S.A."/>
            <person name="Hoque S.M.E."/>
            <person name="Islam M.K."/>
            <person name="Roy D.K."/>
            <person name="Haider R."/>
            <person name="Moosa M.M."/>
            <person name="Elias S.M."/>
            <person name="Hasan A.M."/>
            <person name="Jahan S."/>
            <person name="Shafiuddin M."/>
            <person name="Mahmood N."/>
            <person name="Shommy N.S."/>
        </authorList>
    </citation>
    <scope>NUCLEOTIDE SEQUENCE [LARGE SCALE GENOMIC DNA]</scope>
    <source>
        <strain evidence="3">cv. O-4</strain>
    </source>
</reference>
<evidence type="ECO:0000313" key="2">
    <source>
        <dbReference type="EMBL" id="OMO57509.1"/>
    </source>
</evidence>
<gene>
    <name evidence="2" type="ORF">COLO4_35307</name>
</gene>
<comment type="caution">
    <text evidence="2">The sequence shown here is derived from an EMBL/GenBank/DDBJ whole genome shotgun (WGS) entry which is preliminary data.</text>
</comment>
<evidence type="ECO:0000313" key="3">
    <source>
        <dbReference type="Proteomes" id="UP000187203"/>
    </source>
</evidence>
<feature type="region of interest" description="Disordered" evidence="1">
    <location>
        <begin position="36"/>
        <end position="98"/>
    </location>
</feature>